<evidence type="ECO:0000313" key="7">
    <source>
        <dbReference type="EMBL" id="KAK3239414.1"/>
    </source>
</evidence>
<dbReference type="GO" id="GO:0004674">
    <property type="term" value="F:protein serine/threonine kinase activity"/>
    <property type="evidence" value="ECO:0007669"/>
    <property type="project" value="InterPro"/>
</dbReference>
<dbReference type="PROSITE" id="PS50011">
    <property type="entry name" value="PROTEIN_KINASE_DOM"/>
    <property type="match status" value="1"/>
</dbReference>
<dbReference type="GO" id="GO:0004521">
    <property type="term" value="F:RNA endonuclease activity"/>
    <property type="evidence" value="ECO:0007669"/>
    <property type="project" value="InterPro"/>
</dbReference>
<keyword evidence="2" id="KW-0547">Nucleotide-binding</keyword>
<evidence type="ECO:0000313" key="8">
    <source>
        <dbReference type="Proteomes" id="UP001190700"/>
    </source>
</evidence>
<feature type="domain" description="Protein kinase" evidence="6">
    <location>
        <begin position="1041"/>
        <end position="1318"/>
    </location>
</feature>
<dbReference type="SMART" id="SM00220">
    <property type="entry name" value="S_TKc"/>
    <property type="match status" value="1"/>
</dbReference>
<evidence type="ECO:0000256" key="5">
    <source>
        <dbReference type="SAM" id="MobiDB-lite"/>
    </source>
</evidence>
<dbReference type="InterPro" id="IPR036770">
    <property type="entry name" value="Ankyrin_rpt-contain_sf"/>
</dbReference>
<comment type="caution">
    <text evidence="7">The sequence shown here is derived from an EMBL/GenBank/DDBJ whole genome shotgun (WGS) entry which is preliminary data.</text>
</comment>
<accession>A0AAE0BNR9</accession>
<keyword evidence="1" id="KW-0732">Signal</keyword>
<keyword evidence="3" id="KW-0067">ATP-binding</keyword>
<feature type="region of interest" description="Disordered" evidence="5">
    <location>
        <begin position="829"/>
        <end position="882"/>
    </location>
</feature>
<dbReference type="Gene3D" id="1.10.510.10">
    <property type="entry name" value="Transferase(Phosphotransferase) domain 1"/>
    <property type="match status" value="1"/>
</dbReference>
<evidence type="ECO:0000256" key="1">
    <source>
        <dbReference type="ARBA" id="ARBA00022729"/>
    </source>
</evidence>
<organism evidence="7 8">
    <name type="scientific">Cymbomonas tetramitiformis</name>
    <dbReference type="NCBI Taxonomy" id="36881"/>
    <lineage>
        <taxon>Eukaryota</taxon>
        <taxon>Viridiplantae</taxon>
        <taxon>Chlorophyta</taxon>
        <taxon>Pyramimonadophyceae</taxon>
        <taxon>Pyramimonadales</taxon>
        <taxon>Pyramimonadaceae</taxon>
        <taxon>Cymbomonas</taxon>
    </lineage>
</organism>
<keyword evidence="8" id="KW-1185">Reference proteome</keyword>
<dbReference type="Pfam" id="PF06479">
    <property type="entry name" value="Ribonuc_2-5A"/>
    <property type="match status" value="1"/>
</dbReference>
<dbReference type="GO" id="GO:1990604">
    <property type="term" value="C:IRE1-TRAF2-ASK1 complex"/>
    <property type="evidence" value="ECO:0007669"/>
    <property type="project" value="TreeGrafter"/>
</dbReference>
<feature type="compositionally biased region" description="Polar residues" evidence="5">
    <location>
        <begin position="865"/>
        <end position="878"/>
    </location>
</feature>
<evidence type="ECO:0000256" key="2">
    <source>
        <dbReference type="ARBA" id="ARBA00022741"/>
    </source>
</evidence>
<dbReference type="Proteomes" id="UP001190700">
    <property type="component" value="Unassembled WGS sequence"/>
</dbReference>
<reference evidence="7 8" key="1">
    <citation type="journal article" date="2015" name="Genome Biol. Evol.">
        <title>Comparative Genomics of a Bacterivorous Green Alga Reveals Evolutionary Causalities and Consequences of Phago-Mixotrophic Mode of Nutrition.</title>
        <authorList>
            <person name="Burns J.A."/>
            <person name="Paasch A."/>
            <person name="Narechania A."/>
            <person name="Kim E."/>
        </authorList>
    </citation>
    <scope>NUCLEOTIDE SEQUENCE [LARGE SCALE GENOMIC DNA]</scope>
    <source>
        <strain evidence="7 8">PLY_AMNH</strain>
    </source>
</reference>
<name>A0AAE0BNR9_9CHLO</name>
<dbReference type="Gene3D" id="1.25.40.20">
    <property type="entry name" value="Ankyrin repeat-containing domain"/>
    <property type="match status" value="1"/>
</dbReference>
<dbReference type="InterPro" id="IPR010513">
    <property type="entry name" value="KEN_dom"/>
</dbReference>
<dbReference type="GO" id="GO:0006397">
    <property type="term" value="P:mRNA processing"/>
    <property type="evidence" value="ECO:0007669"/>
    <property type="project" value="InterPro"/>
</dbReference>
<feature type="coiled-coil region" evidence="4">
    <location>
        <begin position="998"/>
        <end position="1029"/>
    </location>
</feature>
<keyword evidence="4" id="KW-0175">Coiled coil</keyword>
<dbReference type="SUPFAM" id="SSF56112">
    <property type="entry name" value="Protein kinase-like (PK-like)"/>
    <property type="match status" value="2"/>
</dbReference>
<dbReference type="InterPro" id="IPR045133">
    <property type="entry name" value="IRE1/2-like"/>
</dbReference>
<dbReference type="InterPro" id="IPR000719">
    <property type="entry name" value="Prot_kinase_dom"/>
</dbReference>
<evidence type="ECO:0000256" key="4">
    <source>
        <dbReference type="SAM" id="Coils"/>
    </source>
</evidence>
<evidence type="ECO:0000256" key="3">
    <source>
        <dbReference type="ARBA" id="ARBA00022840"/>
    </source>
</evidence>
<feature type="region of interest" description="Disordered" evidence="5">
    <location>
        <begin position="49"/>
        <end position="72"/>
    </location>
</feature>
<protein>
    <recommendedName>
        <fullName evidence="6">Protein kinase domain-containing protein</fullName>
    </recommendedName>
</protein>
<dbReference type="EMBL" id="LGRX02033923">
    <property type="protein sequence ID" value="KAK3239414.1"/>
    <property type="molecule type" value="Genomic_DNA"/>
</dbReference>
<dbReference type="InterPro" id="IPR011009">
    <property type="entry name" value="Kinase-like_dom_sf"/>
</dbReference>
<dbReference type="Gene3D" id="3.30.200.20">
    <property type="entry name" value="Phosphorylase Kinase, domain 1"/>
    <property type="match status" value="1"/>
</dbReference>
<dbReference type="PANTHER" id="PTHR13954:SF6">
    <property type="entry name" value="NON-SPECIFIC SERINE_THREONINE PROTEIN KINASE"/>
    <property type="match status" value="1"/>
</dbReference>
<dbReference type="GO" id="GO:0051082">
    <property type="term" value="F:unfolded protein binding"/>
    <property type="evidence" value="ECO:0007669"/>
    <property type="project" value="TreeGrafter"/>
</dbReference>
<dbReference type="InterPro" id="IPR038357">
    <property type="entry name" value="KEN_sf"/>
</dbReference>
<dbReference type="PANTHER" id="PTHR13954">
    <property type="entry name" value="IRE1-RELATED"/>
    <property type="match status" value="1"/>
</dbReference>
<evidence type="ECO:0000259" key="6">
    <source>
        <dbReference type="PROSITE" id="PS50011"/>
    </source>
</evidence>
<gene>
    <name evidence="7" type="ORF">CYMTET_50661</name>
</gene>
<dbReference type="GO" id="GO:0036498">
    <property type="term" value="P:IRE1-mediated unfolded protein response"/>
    <property type="evidence" value="ECO:0007669"/>
    <property type="project" value="TreeGrafter"/>
</dbReference>
<sequence length="1503" mass="162959">MKLAIGLFDLLREYGVELDDNQVPAGTDMHLWLMVSLHDRVMFHADVESQSAADEAEDEARRRGDAPESAMRPMMNPAMHIVDGSAPTEELREARAALLETLKAPKPSPRMVWLKMAMMSAERWQNTDLLRAMLATASDEAVAAHWTDLLACAVNVPCPALIQALLERGVGAAAEPPDGPASTHKGGLGKLSEALWNLCKSAIKTDVDEQASVLTVAEVLIAHGAELNFCAELDGKILTTPLAAACYGATRSPVDDSVDPYFLVRFLLEKGAEAGGANKERYASDALGTAAGALDAELVRILLRGAAEGSASLALALSLLWMHDERDFNFENFGKGMEPAQMDVVRLLLEAGAEDFVPAEVFEQATGTLNHKKVAELLVGEDEGSWQSLTSISALEMACALGLEGVVVELLRAGTPIHEDRRGFLQESTCGELVRSAVLVRRLQAVLSESPAIAGFPGAAFSDPTPEIGVAESAKQLKLLEEEERRLVELLEDGAGAPVAGEYYETLGVGEVMGEARARVKALRAAADVARVRAGAEAQREEAMAAVRAQWEVRVAEEEEAVAAMQEEVEAAAAQMLEEVTARIAKMRAEAAREAEERQLAVLTQQSSALEIAEAQMMQQQQQMQAEFAEERRQQQQQQAELIATITGQISTLTAEVAVGKEANSSSSSTPAATKKKGAEAELECRKRWSYVPEDLDNPFPSRPKSLDAGMPQLFAMYDDKSYDSLSKKTASSMKYELVRLENSIQGVYTLLCNRFTVLQLRASLDGEGASKADADSLRAKLKLVEDCVYQGTEGLVTKTLLKEYLDEFDKSKNKAAMYANMKHAALMETGNSRGGGRGASGRWRDEKKEQSPAGGKGKGKVDLQGSQDALASKTSPTARPRCVATRRDSFVQQICLDKEIERALGTGAWGKALRRQHVSRAFLVMKPGVNKWRLALDFALLKCLSARFTSPWADSSLARECLDEGGISESHGTHGVTGLGRSVTCLNVAATPTGASMEQAIAAAAAAAEEAKEAMEAARRASRTEDQKVAECQRVGRVLFDRQELLGEGSQGTQVFRGYFEMTTRARSRRRVAVKRIAIPAGPRGKQMLELVERELELLGDLRACKEVVQVLGHEVAEDHVYIAMELCTGGPAEVSGEGRGRWRAGEAAAGRDAPWAPNWRIAGLRLRLLDGAGGRGRTWRAVQRPRSLASFKELGIQLNMAGRAPELLLGNRPTAAADVWALACVLYFILTGDTSPYAPSGVKLPEPLLNELIAAGDLDIATLEWALGEGADLGDLRGRGGAQAREAAAAQLLHGMLLRDPEARPSAAEVGEHPLWWTPEHAMQELLGLVADMKEEPRIKRMAEEDATLRVEVEPILGLGAEGSWRGRVPEALLQEKEQYSYYNTGRMADLLRFVRNVYEHPPEAGSDAWNSVKLTTSSSGRSHRGGHSRRLLTEGDHASWKKAVAYFIMNNCVPELPLIVYKWKAVCKSNGYVAAIDEGRGGMDDFGSSIISNLAPLQFE</sequence>
<proteinExistence type="predicted"/>
<dbReference type="GO" id="GO:0005524">
    <property type="term" value="F:ATP binding"/>
    <property type="evidence" value="ECO:0007669"/>
    <property type="project" value="UniProtKB-KW"/>
</dbReference>
<feature type="coiled-coil region" evidence="4">
    <location>
        <begin position="548"/>
        <end position="641"/>
    </location>
</feature>
<dbReference type="Gene3D" id="1.20.1440.180">
    <property type="entry name" value="KEN domain"/>
    <property type="match status" value="1"/>
</dbReference>
<dbReference type="SUPFAM" id="SSF48403">
    <property type="entry name" value="Ankyrin repeat"/>
    <property type="match status" value="1"/>
</dbReference>